<sequence length="2144" mass="243418">MAERGQGFKYQLSVTAYLASLLSKSETVKDYYIFYERDEVAPFDDIVKSGKDKLDVKKYLDGYNKITKDKLWRFFEINGKIAEENFQFWYITSKSITHDVVAFKEDSVTINLDIIKHASNNNEPLLLLKEFSHLKQHYIIIDSDPSKRYNEMKSYNLSVIKDLREADANQLLHSISVSIQGRKPILLYTITNYDKKLTETLTCADIMKLMKPRKAYLKREYLEGNNSMLFIVETTNPELLTYENCEPFGDNILIYCRPNESDEYYQKVKQDLKFKSYNIYRLCLKDNKLLVIERKFNELQHDAAEESYKDNLVDGLKYYFIDEYGESVYKIDEDNAIPIIGEIINTTCSKYVNRYLRKCVIVEKRNRSSLDDKNSDSIIEYTGPPFPEIDFLKQMTGKICVVVGEPGMGKTTLLQSLFRNCEPTYYVLFCDLTRYQVDIYDNSRKSFENPIDLLCSKHRSLPYNHFLTELCKDQKRLILILDSFDEVIGTCKEQVLKLITKLNEDTCLYKIIIASRLLTVNLLSDQFNVHIAKIEGFSNIHNGDYIDNWGFDSNTLQGIPADFLKNPLYLNILRTISENKINFEILNRWTLYKSIIELKMKLFCRRTNVHILDDSEKEIILMYHWKSALKVIFGKNKVTQKLCRKKQAKFPNSARLGMITCYDENGEPIFVHHTFAEFFVAQWLIENIDDDDAKYIYNQMLDNRTFNILDIHCEQFSLHKAVMDGNLIQVQNLCRENKDLLIKTDGIGRTALHIAAIYCNLTFVPDIKLLETIIQYMREEGYHLYLRDTLLNWTWTDYCRKNSQFNIDVLFNESVIIQEAYWDYYASEVKNLNTYSLHCCKSSYFNERYNNAVKIPSFSIIHDLLVLKYYDNEDFVSFRNLCLYSEVTTVILPKYFELFELGLTPLHLCCIYANINIVITCIKNGHNINATDAFGYTPLYYSVCNQKSDIVELLLGEGADAKLQPNGKIYINIFQMSLKIKNKNITKMLVDKIEINRRGRFGLTSLHDAIKFGDIQVVDMLLSANANLNIADNRGDTPLHYAIKAQRKDIVQLLMQGQVNINAMNDDLLTPLFLAAKNNDIDIIKILLQQNSNINIIAEGTVPLNLAIQAQRKDIVEILLKYGANVNIDTSADGTPLYCAVRKGNVEIVEILLQNGANVNYVNERGLIPCFTSTIRKTDKYPIEILLNYLTDMNFKDPYSATPLFEAIKTSNLKVVELLLRNGANLHITNKFGFTPLLAAIETANIDMVKIFLENGADVNFKTECDMTPLYLAALKRNTDIIKLLFKYGAHVNIITSANLLLAKAKEIGNLYAALWLLEFCTMHSPSLTYDLTNPSKVIDLIQTVEKQIDINLLNEIDITRHTSNNALIDLLLRYRTDIANPNRMKYLNAVLELKNKDVDQFWLRIFMAENNANIKRYTAVGYAAREQNKAMVEILLRNGVDVNSMSEAGRTPLLSVLEDTTDKSIIEILLEYQADVNFTDKSGVTPLLAAIRSREPDVLKMLIDKKPVINYSSKDNLTPLIAAIARGDETIIQMLLDSGADVNFTDEYGLTPLYMAALMGDFDIVQMLLCYGANTNIEISGNILLFKAIESGNARIVNLLLFETCLADRFNRATEKNIIVKRVFYNRANVNSVNEFDSAPLHLATEAKNTEMVEILLGFGANPNQTDACGRTALHIAVKINSEDIVEELLNSKAYVNVLDNNGLTPLDYASANQNVVHKHFGMANSNSEGVVLPDISEAEHLASEHDGGENAEAIVESKHRVSVQTVRHAGVPVSLPVGSLITSTFNVITQDQLPHFNGYIATDGSGAELKTIVIQQEDVASATSVATPVSVASNLGSWSEAANSPVLPVRCKNTSAELHKNRFGSGGRGRCIKLGNTWYTPSEFEALCGRASSKDWKRSIRFGGRSLQTLIDEGIILPHATSCTCSACCDDETATGPIRLFTPYKRKRRKEGDSSAKRSKHSGDDSEDGNHQSKEEAWQNLAEGLDSNEYQLMDTVTYTDPAVALKRLDDIAQAITRLISEFKKGIEEVKQMVDRQNEKFQRDKEAAVLAARVEAQVAALQPDGNADSTLQPALDNEHQKKCANCNREALAECSLCRRTPYCSTFCQRKDWGAHQVECVRGVSTESSNQQSIMLIVESTEQQ</sequence>
<evidence type="ECO:0000313" key="2">
    <source>
        <dbReference type="Proteomes" id="UP001056778"/>
    </source>
</evidence>
<protein>
    <submittedName>
        <fullName evidence="1">Ankyrin repeat protein</fullName>
    </submittedName>
</protein>
<accession>A0ACB9TVS7</accession>
<proteinExistence type="predicted"/>
<organism evidence="1 2">
    <name type="scientific">Holotrichia oblita</name>
    <name type="common">Chafer beetle</name>
    <dbReference type="NCBI Taxonomy" id="644536"/>
    <lineage>
        <taxon>Eukaryota</taxon>
        <taxon>Metazoa</taxon>
        <taxon>Ecdysozoa</taxon>
        <taxon>Arthropoda</taxon>
        <taxon>Hexapoda</taxon>
        <taxon>Insecta</taxon>
        <taxon>Pterygota</taxon>
        <taxon>Neoptera</taxon>
        <taxon>Endopterygota</taxon>
        <taxon>Coleoptera</taxon>
        <taxon>Polyphaga</taxon>
        <taxon>Scarabaeiformia</taxon>
        <taxon>Scarabaeidae</taxon>
        <taxon>Melolonthinae</taxon>
        <taxon>Holotrichia</taxon>
    </lineage>
</organism>
<evidence type="ECO:0000313" key="1">
    <source>
        <dbReference type="EMBL" id="KAI4470925.1"/>
    </source>
</evidence>
<gene>
    <name evidence="1" type="ORF">MML48_1g00450</name>
</gene>
<name>A0ACB9TVS7_HOLOL</name>
<keyword evidence="2" id="KW-1185">Reference proteome</keyword>
<dbReference type="EMBL" id="CM043015">
    <property type="protein sequence ID" value="KAI4470925.1"/>
    <property type="molecule type" value="Genomic_DNA"/>
</dbReference>
<comment type="caution">
    <text evidence="1">The sequence shown here is derived from an EMBL/GenBank/DDBJ whole genome shotgun (WGS) entry which is preliminary data.</text>
</comment>
<dbReference type="Proteomes" id="UP001056778">
    <property type="component" value="Chromosome 1"/>
</dbReference>
<reference evidence="1" key="1">
    <citation type="submission" date="2022-04" db="EMBL/GenBank/DDBJ databases">
        <title>Chromosome-scale genome assembly of Holotrichia oblita Faldermann.</title>
        <authorList>
            <person name="Rongchong L."/>
        </authorList>
    </citation>
    <scope>NUCLEOTIDE SEQUENCE</scope>
    <source>
        <strain evidence="1">81SQS9</strain>
    </source>
</reference>